<reference evidence="2" key="1">
    <citation type="journal article" date="2020" name="Nature">
        <title>Giant virus diversity and host interactions through global metagenomics.</title>
        <authorList>
            <person name="Schulz F."/>
            <person name="Roux S."/>
            <person name="Paez-Espino D."/>
            <person name="Jungbluth S."/>
            <person name="Walsh D.A."/>
            <person name="Denef V.J."/>
            <person name="McMahon K.D."/>
            <person name="Konstantinidis K.T."/>
            <person name="Eloe-Fadrosh E.A."/>
            <person name="Kyrpides N.C."/>
            <person name="Woyke T."/>
        </authorList>
    </citation>
    <scope>NUCLEOTIDE SEQUENCE</scope>
    <source>
        <strain evidence="2">GVMAG-M-3300027734-16</strain>
    </source>
</reference>
<evidence type="ECO:0000256" key="1">
    <source>
        <dbReference type="SAM" id="Phobius"/>
    </source>
</evidence>
<keyword evidence="1" id="KW-0812">Transmembrane</keyword>
<evidence type="ECO:0000313" key="2">
    <source>
        <dbReference type="EMBL" id="QHU05388.1"/>
    </source>
</evidence>
<organism evidence="2">
    <name type="scientific">viral metagenome</name>
    <dbReference type="NCBI Taxonomy" id="1070528"/>
    <lineage>
        <taxon>unclassified sequences</taxon>
        <taxon>metagenomes</taxon>
        <taxon>organismal metagenomes</taxon>
    </lineage>
</organism>
<proteinExistence type="predicted"/>
<keyword evidence="1" id="KW-0472">Membrane</keyword>
<protein>
    <submittedName>
        <fullName evidence="2">Uncharacterized protein</fullName>
    </submittedName>
</protein>
<sequence length="196" mass="20972">MLHVKEVSNMDANVLGLSFLGILTLYAGYISLSNQEVQPANIITPLGEKIVKTHYSQSKTGDASMVTEVRRRLAVQKVGRINQYKLKESRTQFGSTTGAVETYMLSSLGPLICPPDAIYDGGNQGNEFCPILDDQGNGKVLDAGDRNVVVCGQSVCPSDMIFDGGNQANEFCPILDHQVSGTALDAGNQNTKACGI</sequence>
<dbReference type="AlphaFoldDB" id="A0A6C0JND5"/>
<name>A0A6C0JND5_9ZZZZ</name>
<accession>A0A6C0JND5</accession>
<dbReference type="EMBL" id="MN740413">
    <property type="protein sequence ID" value="QHU05388.1"/>
    <property type="molecule type" value="Genomic_DNA"/>
</dbReference>
<feature type="transmembrane region" description="Helical" evidence="1">
    <location>
        <begin position="12"/>
        <end position="32"/>
    </location>
</feature>
<keyword evidence="1" id="KW-1133">Transmembrane helix</keyword>